<comment type="similarity">
    <text evidence="1">Belongs to the low molecular weight phosphotyrosine protein phosphatase family.</text>
</comment>
<dbReference type="Pfam" id="PF01451">
    <property type="entry name" value="LMWPc"/>
    <property type="match status" value="1"/>
</dbReference>
<feature type="active site" description="Nucleophile" evidence="5">
    <location>
        <position position="8"/>
    </location>
</feature>
<accession>A0A4Q8AFA5</accession>
<dbReference type="PANTHER" id="PTHR11717">
    <property type="entry name" value="LOW MOLECULAR WEIGHT PROTEIN TYROSINE PHOSPHATASE"/>
    <property type="match status" value="1"/>
</dbReference>
<evidence type="ECO:0000313" key="8">
    <source>
        <dbReference type="Proteomes" id="UP000292685"/>
    </source>
</evidence>
<feature type="domain" description="Phosphotyrosine protein phosphatase I" evidence="6">
    <location>
        <begin position="2"/>
        <end position="156"/>
    </location>
</feature>
<dbReference type="EC" id="3.1.3.48" evidence="2"/>
<evidence type="ECO:0000256" key="4">
    <source>
        <dbReference type="ARBA" id="ARBA00022912"/>
    </source>
</evidence>
<dbReference type="OrthoDB" id="9784339at2"/>
<organism evidence="7 8">
    <name type="scientific">Zhihengliuella halotolerans</name>
    <dbReference type="NCBI Taxonomy" id="370736"/>
    <lineage>
        <taxon>Bacteria</taxon>
        <taxon>Bacillati</taxon>
        <taxon>Actinomycetota</taxon>
        <taxon>Actinomycetes</taxon>
        <taxon>Micrococcales</taxon>
        <taxon>Micrococcaceae</taxon>
        <taxon>Zhihengliuella</taxon>
    </lineage>
</organism>
<dbReference type="PANTHER" id="PTHR11717:SF7">
    <property type="entry name" value="LOW MOLECULAR WEIGHT PHOSPHOTYROSINE PROTEIN PHOSPHATASE"/>
    <property type="match status" value="1"/>
</dbReference>
<evidence type="ECO:0000259" key="6">
    <source>
        <dbReference type="SMART" id="SM00226"/>
    </source>
</evidence>
<name>A0A4Q8AFA5_9MICC</name>
<dbReference type="AlphaFoldDB" id="A0A4Q8AFA5"/>
<gene>
    <name evidence="7" type="ORF">EV380_2019</name>
</gene>
<dbReference type="GO" id="GO:0004725">
    <property type="term" value="F:protein tyrosine phosphatase activity"/>
    <property type="evidence" value="ECO:0007669"/>
    <property type="project" value="UniProtKB-EC"/>
</dbReference>
<dbReference type="InterPro" id="IPR036196">
    <property type="entry name" value="Ptyr_pPase_sf"/>
</dbReference>
<evidence type="ECO:0000256" key="5">
    <source>
        <dbReference type="PIRSR" id="PIRSR617867-1"/>
    </source>
</evidence>
<keyword evidence="3" id="KW-0378">Hydrolase</keyword>
<feature type="active site" description="Proton donor" evidence="5">
    <location>
        <position position="130"/>
    </location>
</feature>
<keyword evidence="4" id="KW-0904">Protein phosphatase</keyword>
<evidence type="ECO:0000256" key="3">
    <source>
        <dbReference type="ARBA" id="ARBA00022801"/>
    </source>
</evidence>
<reference evidence="7 8" key="1">
    <citation type="submission" date="2019-02" db="EMBL/GenBank/DDBJ databases">
        <title>Sequencing the genomes of 1000 actinobacteria strains.</title>
        <authorList>
            <person name="Klenk H.-P."/>
        </authorList>
    </citation>
    <scope>NUCLEOTIDE SEQUENCE [LARGE SCALE GENOMIC DNA]</scope>
    <source>
        <strain evidence="7 8">DSM 17364</strain>
    </source>
</reference>
<dbReference type="InterPro" id="IPR050438">
    <property type="entry name" value="LMW_PTPase"/>
</dbReference>
<feature type="active site" evidence="5">
    <location>
        <position position="14"/>
    </location>
</feature>
<evidence type="ECO:0000256" key="2">
    <source>
        <dbReference type="ARBA" id="ARBA00013064"/>
    </source>
</evidence>
<dbReference type="Proteomes" id="UP000292685">
    <property type="component" value="Unassembled WGS sequence"/>
</dbReference>
<dbReference type="EMBL" id="SHLA01000001">
    <property type="protein sequence ID" value="RZU62425.1"/>
    <property type="molecule type" value="Genomic_DNA"/>
</dbReference>
<dbReference type="PRINTS" id="PR00719">
    <property type="entry name" value="LMWPTPASE"/>
</dbReference>
<evidence type="ECO:0000313" key="7">
    <source>
        <dbReference type="EMBL" id="RZU62425.1"/>
    </source>
</evidence>
<dbReference type="InterPro" id="IPR023485">
    <property type="entry name" value="Ptyr_pPase"/>
</dbReference>
<proteinExistence type="inferred from homology"/>
<dbReference type="CDD" id="cd16343">
    <property type="entry name" value="LMWPTP"/>
    <property type="match status" value="1"/>
</dbReference>
<sequence>MFRINAVCTGNICRSPMAEYLLRAELARAGVDDVEVVSSAVTAWEVGNPIDDRARDLLTERGLDATRHVARQFTPADYSRADLILALDTDHYTHLRRGAPDAAAEAKVRMLRSFDPEVAERGPAEQGIYDPWYGDAGDFDTTYELIAAALGGIVEFVRDARTSDGSHESQA</sequence>
<protein>
    <recommendedName>
        <fullName evidence="2">protein-tyrosine-phosphatase</fullName>
        <ecNumber evidence="2">3.1.3.48</ecNumber>
    </recommendedName>
</protein>
<dbReference type="InterPro" id="IPR017867">
    <property type="entry name" value="Tyr_phospatase_low_mol_wt"/>
</dbReference>
<dbReference type="SMART" id="SM00226">
    <property type="entry name" value="LMWPc"/>
    <property type="match status" value="1"/>
</dbReference>
<comment type="caution">
    <text evidence="7">The sequence shown here is derived from an EMBL/GenBank/DDBJ whole genome shotgun (WGS) entry which is preliminary data.</text>
</comment>
<evidence type="ECO:0000256" key="1">
    <source>
        <dbReference type="ARBA" id="ARBA00011063"/>
    </source>
</evidence>
<dbReference type="RefSeq" id="WP_130451029.1">
    <property type="nucleotide sequence ID" value="NZ_SHLA01000001.1"/>
</dbReference>
<keyword evidence="8" id="KW-1185">Reference proteome</keyword>
<dbReference type="SUPFAM" id="SSF52788">
    <property type="entry name" value="Phosphotyrosine protein phosphatases I"/>
    <property type="match status" value="1"/>
</dbReference>
<dbReference type="Gene3D" id="3.40.50.2300">
    <property type="match status" value="1"/>
</dbReference>